<dbReference type="OrthoDB" id="3144405at2759"/>
<dbReference type="AlphaFoldDB" id="A0A4Y7QEV7"/>
<gene>
    <name evidence="2" type="ORF">BD410DRAFT_895407</name>
</gene>
<dbReference type="EMBL" id="ML170162">
    <property type="protein sequence ID" value="TDL25935.1"/>
    <property type="molecule type" value="Genomic_DNA"/>
</dbReference>
<evidence type="ECO:0000313" key="2">
    <source>
        <dbReference type="EMBL" id="TDL25935.1"/>
    </source>
</evidence>
<protein>
    <submittedName>
        <fullName evidence="2">Uncharacterized protein</fullName>
    </submittedName>
</protein>
<proteinExistence type="predicted"/>
<feature type="region of interest" description="Disordered" evidence="1">
    <location>
        <begin position="113"/>
        <end position="133"/>
    </location>
</feature>
<evidence type="ECO:0000256" key="1">
    <source>
        <dbReference type="SAM" id="MobiDB-lite"/>
    </source>
</evidence>
<evidence type="ECO:0000313" key="3">
    <source>
        <dbReference type="Proteomes" id="UP000294933"/>
    </source>
</evidence>
<name>A0A4Y7QEV7_9AGAM</name>
<sequence length="133" mass="15508">MSDMLGRPWIFQYFTEISENYHHKFSDVPVDPRIKRAQIAEFITYPSSPNDIIWAWLSDGRNIIPAMFTPESIVGIGAREEAIFGDPKDLELEPDMFLWMKDMREHANSRYLLKHPKEHQDPPENDNGPRPAP</sequence>
<dbReference type="Proteomes" id="UP000294933">
    <property type="component" value="Unassembled WGS sequence"/>
</dbReference>
<organism evidence="2 3">
    <name type="scientific">Rickenella mellea</name>
    <dbReference type="NCBI Taxonomy" id="50990"/>
    <lineage>
        <taxon>Eukaryota</taxon>
        <taxon>Fungi</taxon>
        <taxon>Dikarya</taxon>
        <taxon>Basidiomycota</taxon>
        <taxon>Agaricomycotina</taxon>
        <taxon>Agaricomycetes</taxon>
        <taxon>Hymenochaetales</taxon>
        <taxon>Rickenellaceae</taxon>
        <taxon>Rickenella</taxon>
    </lineage>
</organism>
<keyword evidence="3" id="KW-1185">Reference proteome</keyword>
<dbReference type="VEuPathDB" id="FungiDB:BD410DRAFT_895407"/>
<reference evidence="2 3" key="1">
    <citation type="submission" date="2018-06" db="EMBL/GenBank/DDBJ databases">
        <title>A transcriptomic atlas of mushroom development highlights an independent origin of complex multicellularity.</title>
        <authorList>
            <consortium name="DOE Joint Genome Institute"/>
            <person name="Krizsan K."/>
            <person name="Almasi E."/>
            <person name="Merenyi Z."/>
            <person name="Sahu N."/>
            <person name="Viragh M."/>
            <person name="Koszo T."/>
            <person name="Mondo S."/>
            <person name="Kiss B."/>
            <person name="Balint B."/>
            <person name="Kues U."/>
            <person name="Barry K."/>
            <person name="Hegedus J.C."/>
            <person name="Henrissat B."/>
            <person name="Johnson J."/>
            <person name="Lipzen A."/>
            <person name="Ohm R."/>
            <person name="Nagy I."/>
            <person name="Pangilinan J."/>
            <person name="Yan J."/>
            <person name="Xiong Y."/>
            <person name="Grigoriev I.V."/>
            <person name="Hibbett D.S."/>
            <person name="Nagy L.G."/>
        </authorList>
    </citation>
    <scope>NUCLEOTIDE SEQUENCE [LARGE SCALE GENOMIC DNA]</scope>
    <source>
        <strain evidence="2 3">SZMC22713</strain>
    </source>
</reference>
<accession>A0A4Y7QEV7</accession>